<dbReference type="EMBL" id="CP114589">
    <property type="protein sequence ID" value="WBA10509.1"/>
    <property type="molecule type" value="Genomic_DNA"/>
</dbReference>
<dbReference type="Gene3D" id="3.20.20.150">
    <property type="entry name" value="Divalent-metal-dependent TIM barrel enzymes"/>
    <property type="match status" value="1"/>
</dbReference>
<reference evidence="5" key="1">
    <citation type="submission" date="2022-09" db="EMBL/GenBank/DDBJ databases">
        <authorList>
            <person name="Li Z.-J."/>
        </authorList>
    </citation>
    <scope>NUCLEOTIDE SEQUENCE</scope>
    <source>
        <strain evidence="5">TGB11</strain>
        <plasmid evidence="5">unnamed</plasmid>
    </source>
</reference>
<feature type="active site" description="Proton donor/acceptor" evidence="3">
    <location>
        <position position="143"/>
    </location>
</feature>
<keyword evidence="1 2" id="KW-0413">Isomerase</keyword>
<dbReference type="InterPro" id="IPR053398">
    <property type="entry name" value="HPT_OtnI_isomerases"/>
</dbReference>
<dbReference type="SUPFAM" id="SSF51658">
    <property type="entry name" value="Xylose isomerase-like"/>
    <property type="match status" value="1"/>
</dbReference>
<feature type="domain" description="Xylose isomerase-like TIM barrel" evidence="4">
    <location>
        <begin position="21"/>
        <end position="256"/>
    </location>
</feature>
<evidence type="ECO:0000256" key="3">
    <source>
        <dbReference type="PIRSR" id="PIRSR006241-50"/>
    </source>
</evidence>
<dbReference type="PANTHER" id="PTHR43489:SF6">
    <property type="entry name" value="HYDROXYPYRUVATE ISOMERASE-RELATED"/>
    <property type="match status" value="1"/>
</dbReference>
<gene>
    <name evidence="5" type="ORF">N8M53_14255</name>
</gene>
<evidence type="ECO:0000313" key="5">
    <source>
        <dbReference type="EMBL" id="WBA10509.1"/>
    </source>
</evidence>
<evidence type="ECO:0000256" key="1">
    <source>
        <dbReference type="ARBA" id="ARBA00023235"/>
    </source>
</evidence>
<dbReference type="GO" id="GO:0008903">
    <property type="term" value="F:hydroxypyruvate isomerase activity"/>
    <property type="evidence" value="ECO:0007669"/>
    <property type="project" value="TreeGrafter"/>
</dbReference>
<dbReference type="InterPro" id="IPR036237">
    <property type="entry name" value="Xyl_isomerase-like_sf"/>
</dbReference>
<comment type="similarity">
    <text evidence="2">Belongs to the hyi family.</text>
</comment>
<dbReference type="NCBIfam" id="NF043033">
    <property type="entry name" value="OxoTetrIsom"/>
    <property type="match status" value="1"/>
</dbReference>
<proteinExistence type="inferred from homology"/>
<keyword evidence="5" id="KW-0614">Plasmid</keyword>
<geneLocation type="plasmid" evidence="5 6">
    <name>unnamed</name>
</geneLocation>
<dbReference type="InterPro" id="IPR050417">
    <property type="entry name" value="Sugar_Epim/Isomerase"/>
</dbReference>
<dbReference type="Pfam" id="PF01261">
    <property type="entry name" value="AP_endonuc_2"/>
    <property type="match status" value="1"/>
</dbReference>
<organism evidence="5 6">
    <name type="scientific">Salinivibrio kushneri</name>
    <dbReference type="NCBI Taxonomy" id="1908198"/>
    <lineage>
        <taxon>Bacteria</taxon>
        <taxon>Pseudomonadati</taxon>
        <taxon>Pseudomonadota</taxon>
        <taxon>Gammaproteobacteria</taxon>
        <taxon>Vibrionales</taxon>
        <taxon>Vibrionaceae</taxon>
        <taxon>Salinivibrio</taxon>
    </lineage>
</organism>
<sequence>MPTFSANISMLFQEYPFQARFEKARSAGFDFVECMFPYQETKASLEKRLDENQLSMAMFNAPPGIWEMGERGLAAIEQYRNRFKESIFEALEYANQLKCKKIHVMAGSIEQSNDLCFSDQVFIENIRYAADQFAPYGICVLIEPLNRRDNPNYYLSDFHRAVGLIDKIQRNNVKLQFDFYHAQIIHGDVSTLFERYFSYVGHIQIAGIPERGEPSFGELNYNYVFKLIDQKDYQGEVGCEYRPATTTEAGLGWLTNQQKIS</sequence>
<protein>
    <submittedName>
        <fullName evidence="5">TIM barrel protein</fullName>
    </submittedName>
</protein>
<dbReference type="GO" id="GO:0046487">
    <property type="term" value="P:glyoxylate metabolic process"/>
    <property type="evidence" value="ECO:0007669"/>
    <property type="project" value="TreeGrafter"/>
</dbReference>
<dbReference type="Proteomes" id="UP001164748">
    <property type="component" value="Plasmid unnamed"/>
</dbReference>
<dbReference type="AlphaFoldDB" id="A0AA47KP99"/>
<evidence type="ECO:0000259" key="4">
    <source>
        <dbReference type="Pfam" id="PF01261"/>
    </source>
</evidence>
<dbReference type="InterPro" id="IPR026040">
    <property type="entry name" value="HyI-like"/>
</dbReference>
<evidence type="ECO:0000256" key="2">
    <source>
        <dbReference type="PIRNR" id="PIRNR006241"/>
    </source>
</evidence>
<feature type="active site" description="Proton donor/acceptor" evidence="3">
    <location>
        <position position="240"/>
    </location>
</feature>
<dbReference type="PANTHER" id="PTHR43489">
    <property type="entry name" value="ISOMERASE"/>
    <property type="match status" value="1"/>
</dbReference>
<name>A0AA47KP99_9GAMM</name>
<dbReference type="InterPro" id="IPR013022">
    <property type="entry name" value="Xyl_isomerase-like_TIM-brl"/>
</dbReference>
<accession>A0AA47KP99</accession>
<dbReference type="PIRSF" id="PIRSF006241">
    <property type="entry name" value="HyI"/>
    <property type="match status" value="1"/>
</dbReference>
<dbReference type="RefSeq" id="WP_269580510.1">
    <property type="nucleotide sequence ID" value="NZ_CP114589.1"/>
</dbReference>
<evidence type="ECO:0000313" key="6">
    <source>
        <dbReference type="Proteomes" id="UP001164748"/>
    </source>
</evidence>
<dbReference type="FunFam" id="3.20.20.150:FF:000007">
    <property type="entry name" value="Hydroxypyruvate isomerase"/>
    <property type="match status" value="1"/>
</dbReference>